<evidence type="ECO:0000313" key="2">
    <source>
        <dbReference type="Proteomes" id="UP000682982"/>
    </source>
</evidence>
<reference evidence="1 2" key="1">
    <citation type="submission" date="2021-04" db="EMBL/GenBank/DDBJ databases">
        <title>novel species isolated from subtropical streams in China.</title>
        <authorList>
            <person name="Lu H."/>
        </authorList>
    </citation>
    <scope>NUCLEOTIDE SEQUENCE [LARGE SCALE GENOMIC DNA]</scope>
    <source>
        <strain evidence="1 2">FT147W</strain>
    </source>
</reference>
<evidence type="ECO:0000313" key="1">
    <source>
        <dbReference type="EMBL" id="MBR7792065.1"/>
    </source>
</evidence>
<name>A0ABS5H026_9BURK</name>
<proteinExistence type="predicted"/>
<sequence length="208" mass="23771">MTSNADEGARKYGHQSELIDEFDLLLGRSIRTFQGLEQTIEHRLLQLAAASSKPRGEVVELLRIAIAEAPFRTKRRLLEMQISYLPSRPEYKKCCELQKTKAALELEMKHANSEIKRIGRLEDSRNKFVHSHWFVLGQPEDSTDIIPVLRSKTKAHPQNPPHVLEEFSAKNFRKFLLDVEGVDKQLSQATGRLLGLLGYDEDKKIPKA</sequence>
<organism evidence="1 2">
    <name type="scientific">Undibacterium rivi</name>
    <dbReference type="NCBI Taxonomy" id="2828729"/>
    <lineage>
        <taxon>Bacteria</taxon>
        <taxon>Pseudomonadati</taxon>
        <taxon>Pseudomonadota</taxon>
        <taxon>Betaproteobacteria</taxon>
        <taxon>Burkholderiales</taxon>
        <taxon>Oxalobacteraceae</taxon>
        <taxon>Undibacterium</taxon>
    </lineage>
</organism>
<protein>
    <submittedName>
        <fullName evidence="1">Uncharacterized protein</fullName>
    </submittedName>
</protein>
<dbReference type="EMBL" id="JAGSPK010000002">
    <property type="protein sequence ID" value="MBR7792065.1"/>
    <property type="molecule type" value="Genomic_DNA"/>
</dbReference>
<keyword evidence="2" id="KW-1185">Reference proteome</keyword>
<dbReference type="RefSeq" id="WP_212678166.1">
    <property type="nucleotide sequence ID" value="NZ_JAGSPK010000002.1"/>
</dbReference>
<gene>
    <name evidence="1" type="ORF">KDM87_05600</name>
</gene>
<dbReference type="Proteomes" id="UP000682982">
    <property type="component" value="Unassembled WGS sequence"/>
</dbReference>
<comment type="caution">
    <text evidence="1">The sequence shown here is derived from an EMBL/GenBank/DDBJ whole genome shotgun (WGS) entry which is preliminary data.</text>
</comment>
<accession>A0ABS5H026</accession>